<dbReference type="InterPro" id="IPR025857">
    <property type="entry name" value="MacB_PCD"/>
</dbReference>
<dbReference type="GO" id="GO:0016887">
    <property type="term" value="F:ATP hydrolysis activity"/>
    <property type="evidence" value="ECO:0007669"/>
    <property type="project" value="InterPro"/>
</dbReference>
<evidence type="ECO:0000256" key="12">
    <source>
        <dbReference type="ARBA" id="ARBA00038388"/>
    </source>
</evidence>
<feature type="transmembrane region" description="Helical" evidence="15">
    <location>
        <begin position="521"/>
        <end position="545"/>
    </location>
</feature>
<evidence type="ECO:0000256" key="4">
    <source>
        <dbReference type="ARBA" id="ARBA00022519"/>
    </source>
</evidence>
<dbReference type="InterPro" id="IPR003593">
    <property type="entry name" value="AAA+_ATPase"/>
</dbReference>
<dbReference type="InterPro" id="IPR017911">
    <property type="entry name" value="MacB-like_ATP-bd"/>
</dbReference>
<keyword evidence="18" id="KW-1185">Reference proteome</keyword>
<keyword evidence="4" id="KW-0997">Cell inner membrane</keyword>
<dbReference type="Pfam" id="PF12704">
    <property type="entry name" value="MacB_PCD"/>
    <property type="match status" value="1"/>
</dbReference>
<keyword evidence="8" id="KW-1278">Translocase</keyword>
<evidence type="ECO:0000313" key="17">
    <source>
        <dbReference type="EMBL" id="PTQ74883.1"/>
    </source>
</evidence>
<dbReference type="EMBL" id="QAOH01000003">
    <property type="protein sequence ID" value="PTQ74883.1"/>
    <property type="molecule type" value="Genomic_DNA"/>
</dbReference>
<evidence type="ECO:0000259" key="16">
    <source>
        <dbReference type="PROSITE" id="PS50893"/>
    </source>
</evidence>
<dbReference type="InterPro" id="IPR027417">
    <property type="entry name" value="P-loop_NTPase"/>
</dbReference>
<dbReference type="AlphaFoldDB" id="A0A2T5HTI2"/>
<organism evidence="17 18">
    <name type="scientific">Celeribacter persicus</name>
    <dbReference type="NCBI Taxonomy" id="1651082"/>
    <lineage>
        <taxon>Bacteria</taxon>
        <taxon>Pseudomonadati</taxon>
        <taxon>Pseudomonadota</taxon>
        <taxon>Alphaproteobacteria</taxon>
        <taxon>Rhodobacterales</taxon>
        <taxon>Roseobacteraceae</taxon>
        <taxon>Celeribacter</taxon>
    </lineage>
</organism>
<evidence type="ECO:0000256" key="6">
    <source>
        <dbReference type="ARBA" id="ARBA00022741"/>
    </source>
</evidence>
<evidence type="ECO:0000256" key="5">
    <source>
        <dbReference type="ARBA" id="ARBA00022692"/>
    </source>
</evidence>
<comment type="caution">
    <text evidence="17">The sequence shown here is derived from an EMBL/GenBank/DDBJ whole genome shotgun (WGS) entry which is preliminary data.</text>
</comment>
<evidence type="ECO:0000256" key="11">
    <source>
        <dbReference type="ARBA" id="ARBA00023251"/>
    </source>
</evidence>
<accession>A0A2T5HTI2</accession>
<evidence type="ECO:0000256" key="14">
    <source>
        <dbReference type="SAM" id="MobiDB-lite"/>
    </source>
</evidence>
<evidence type="ECO:0000256" key="3">
    <source>
        <dbReference type="ARBA" id="ARBA00022475"/>
    </source>
</evidence>
<evidence type="ECO:0000256" key="7">
    <source>
        <dbReference type="ARBA" id="ARBA00022840"/>
    </source>
</evidence>
<evidence type="ECO:0000256" key="1">
    <source>
        <dbReference type="ARBA" id="ARBA00004429"/>
    </source>
</evidence>
<sequence>MSEPLISARGISRSFQAGDETITVLRDVDIDIYPGEMVAIIGASGSGKSTLMNILGCLDRASSGTYSFNGKDVSDLDPDELAQLRREHFGFIFQRYQLLPDLDAVGNVEVPAIYAGATRSARREHAKHLLTQLGLDTRFDHRPSELSGGQQQRVSVARALMNGGEVILADEPTGALDSKSGEDLITLLRELNAKGHTIVMVTHDPNVAEHAHRIVEISDGRIISDTRKEDGEPSQASIERPMKQSGGLGASFRRLTEAFNISLKAMLAHRTRSFLTMLGIIIGIASVVLVVALGNGSQEKVLENISSLGTNTITVRAGSGFGSRDQGRIETLVPSDADALALLALSDSVSPAVSSSATVRYRNTEASATINGVSGDYFQVHAYETVSGSVFGEEDIKGYTQVAVIDEDTQDTFFEDGEDPLGQVLFLGHVPVRVIGVVRSTGASFGPSSLNVWVPYTTAMARVSGQDNLDSIGVRVTDDYDMDQAEAEITALLISRHGTEDFFLSNSDTIRETITSTTQTLTYLVAMIAVISLVVGGIGVMNIMLVSVTERTKEIGVRIAIGARRSDIVSQFLIEAVMVCLVGGVLGILGALTGGYLIEEFASSVRLSFSTTAIVVAFLSSTLIGITFGFLPARNAARLDPVVALSRE</sequence>
<keyword evidence="7 17" id="KW-0067">ATP-binding</keyword>
<dbReference type="PANTHER" id="PTHR30572">
    <property type="entry name" value="MEMBRANE COMPONENT OF TRANSPORTER-RELATED"/>
    <property type="match status" value="1"/>
</dbReference>
<gene>
    <name evidence="17" type="ORF">C8N42_103174</name>
</gene>
<dbReference type="PROSITE" id="PS50893">
    <property type="entry name" value="ABC_TRANSPORTER_2"/>
    <property type="match status" value="1"/>
</dbReference>
<dbReference type="GO" id="GO:0098796">
    <property type="term" value="C:membrane protein complex"/>
    <property type="evidence" value="ECO:0007669"/>
    <property type="project" value="UniProtKB-ARBA"/>
</dbReference>
<dbReference type="FunFam" id="3.40.50.300:FF:000032">
    <property type="entry name" value="Export ABC transporter ATP-binding protein"/>
    <property type="match status" value="1"/>
</dbReference>
<keyword evidence="11" id="KW-0046">Antibiotic resistance</keyword>
<evidence type="ECO:0000256" key="15">
    <source>
        <dbReference type="SAM" id="Phobius"/>
    </source>
</evidence>
<dbReference type="GO" id="GO:0005886">
    <property type="term" value="C:plasma membrane"/>
    <property type="evidence" value="ECO:0007669"/>
    <property type="project" value="UniProtKB-SubCell"/>
</dbReference>
<dbReference type="OrthoDB" id="9802264at2"/>
<evidence type="ECO:0000256" key="13">
    <source>
        <dbReference type="ARBA" id="ARBA00041199"/>
    </source>
</evidence>
<dbReference type="CDD" id="cd03255">
    <property type="entry name" value="ABC_MJ0796_LolCDE_FtsE"/>
    <property type="match status" value="1"/>
</dbReference>
<keyword evidence="3" id="KW-1003">Cell membrane</keyword>
<dbReference type="RefSeq" id="WP_107815546.1">
    <property type="nucleotide sequence ID" value="NZ_QAOH01000003.1"/>
</dbReference>
<dbReference type="Pfam" id="PF02687">
    <property type="entry name" value="FtsX"/>
    <property type="match status" value="1"/>
</dbReference>
<dbReference type="InterPro" id="IPR050250">
    <property type="entry name" value="Macrolide_Exporter_MacB"/>
</dbReference>
<keyword evidence="5 15" id="KW-0812">Transmembrane</keyword>
<evidence type="ECO:0000256" key="10">
    <source>
        <dbReference type="ARBA" id="ARBA00023136"/>
    </source>
</evidence>
<feature type="transmembrane region" description="Helical" evidence="15">
    <location>
        <begin position="609"/>
        <end position="631"/>
    </location>
</feature>
<reference evidence="17 18" key="1">
    <citation type="submission" date="2018-04" db="EMBL/GenBank/DDBJ databases">
        <title>Genomic Encyclopedia of Archaeal and Bacterial Type Strains, Phase II (KMG-II): from individual species to whole genera.</title>
        <authorList>
            <person name="Goeker M."/>
        </authorList>
    </citation>
    <scope>NUCLEOTIDE SEQUENCE [LARGE SCALE GENOMIC DNA]</scope>
    <source>
        <strain evidence="17 18">DSM 100434</strain>
    </source>
</reference>
<feature type="region of interest" description="Disordered" evidence="14">
    <location>
        <begin position="224"/>
        <end position="244"/>
    </location>
</feature>
<dbReference type="Proteomes" id="UP000244077">
    <property type="component" value="Unassembled WGS sequence"/>
</dbReference>
<feature type="domain" description="ABC transporter" evidence="16">
    <location>
        <begin position="6"/>
        <end position="244"/>
    </location>
</feature>
<dbReference type="Gene3D" id="3.40.50.300">
    <property type="entry name" value="P-loop containing nucleotide triphosphate hydrolases"/>
    <property type="match status" value="1"/>
</dbReference>
<name>A0A2T5HTI2_9RHOB</name>
<dbReference type="Pfam" id="PF00005">
    <property type="entry name" value="ABC_tran"/>
    <property type="match status" value="1"/>
</dbReference>
<dbReference type="InterPro" id="IPR003439">
    <property type="entry name" value="ABC_transporter-like_ATP-bd"/>
</dbReference>
<dbReference type="GO" id="GO:0005524">
    <property type="term" value="F:ATP binding"/>
    <property type="evidence" value="ECO:0007669"/>
    <property type="project" value="UniProtKB-KW"/>
</dbReference>
<evidence type="ECO:0000256" key="9">
    <source>
        <dbReference type="ARBA" id="ARBA00022989"/>
    </source>
</evidence>
<feature type="transmembrane region" description="Helical" evidence="15">
    <location>
        <begin position="572"/>
        <end position="597"/>
    </location>
</feature>
<dbReference type="SMART" id="SM00382">
    <property type="entry name" value="AAA"/>
    <property type="match status" value="1"/>
</dbReference>
<evidence type="ECO:0000256" key="8">
    <source>
        <dbReference type="ARBA" id="ARBA00022967"/>
    </source>
</evidence>
<keyword evidence="9 15" id="KW-1133">Transmembrane helix</keyword>
<dbReference type="PROSITE" id="PS00211">
    <property type="entry name" value="ABC_TRANSPORTER_1"/>
    <property type="match status" value="1"/>
</dbReference>
<dbReference type="GO" id="GO:0046677">
    <property type="term" value="P:response to antibiotic"/>
    <property type="evidence" value="ECO:0007669"/>
    <property type="project" value="UniProtKB-KW"/>
</dbReference>
<comment type="subcellular location">
    <subcellularLocation>
        <location evidence="1">Cell inner membrane</location>
        <topology evidence="1">Multi-pass membrane protein</topology>
    </subcellularLocation>
</comment>
<dbReference type="InterPro" id="IPR003838">
    <property type="entry name" value="ABC3_permease_C"/>
</dbReference>
<dbReference type="PANTHER" id="PTHR30572:SF14">
    <property type="entry name" value="MACROLIDE EXPORT ATP-BINDING_PERMEASE PROTEIN MACB"/>
    <property type="match status" value="1"/>
</dbReference>
<dbReference type="InterPro" id="IPR017871">
    <property type="entry name" value="ABC_transporter-like_CS"/>
</dbReference>
<proteinExistence type="inferred from homology"/>
<protein>
    <recommendedName>
        <fullName evidence="13">Pyoverdine export ATP-binding/permease protein PvdT</fullName>
    </recommendedName>
</protein>
<dbReference type="SUPFAM" id="SSF52540">
    <property type="entry name" value="P-loop containing nucleoside triphosphate hydrolases"/>
    <property type="match status" value="1"/>
</dbReference>
<feature type="transmembrane region" description="Helical" evidence="15">
    <location>
        <begin position="274"/>
        <end position="294"/>
    </location>
</feature>
<keyword evidence="2" id="KW-0813">Transport</keyword>
<evidence type="ECO:0000313" key="18">
    <source>
        <dbReference type="Proteomes" id="UP000244077"/>
    </source>
</evidence>
<keyword evidence="10 15" id="KW-0472">Membrane</keyword>
<keyword evidence="6" id="KW-0547">Nucleotide-binding</keyword>
<evidence type="ECO:0000256" key="2">
    <source>
        <dbReference type="ARBA" id="ARBA00022448"/>
    </source>
</evidence>
<comment type="similarity">
    <text evidence="12">Belongs to the ABC transporter superfamily. Macrolide exporter (TC 3.A.1.122) family.</text>
</comment>
<dbReference type="GO" id="GO:0022857">
    <property type="term" value="F:transmembrane transporter activity"/>
    <property type="evidence" value="ECO:0007669"/>
    <property type="project" value="TreeGrafter"/>
</dbReference>